<dbReference type="Gene3D" id="3.40.50.1820">
    <property type="entry name" value="alpha/beta hydrolase"/>
    <property type="match status" value="2"/>
</dbReference>
<dbReference type="InterPro" id="IPR029058">
    <property type="entry name" value="AB_hydrolase_fold"/>
</dbReference>
<dbReference type="STRING" id="261654.GA0070611_5134"/>
<name>A0A1A9A5F2_9ACTN</name>
<feature type="chain" id="PRO_5008383203" evidence="1">
    <location>
        <begin position="28"/>
        <end position="344"/>
    </location>
</feature>
<dbReference type="SUPFAM" id="SSF53474">
    <property type="entry name" value="alpha/beta-Hydrolases"/>
    <property type="match status" value="1"/>
</dbReference>
<dbReference type="RefSeq" id="WP_091669430.1">
    <property type="nucleotide sequence ID" value="NZ_LT594323.1"/>
</dbReference>
<keyword evidence="3" id="KW-1185">Reference proteome</keyword>
<evidence type="ECO:0000313" key="3">
    <source>
        <dbReference type="Proteomes" id="UP000199385"/>
    </source>
</evidence>
<dbReference type="OrthoDB" id="9767239at2"/>
<dbReference type="AlphaFoldDB" id="A0A1A9A5F2"/>
<protein>
    <submittedName>
        <fullName evidence="2">Esterase PHB depolymerase</fullName>
    </submittedName>
</protein>
<reference evidence="3" key="1">
    <citation type="submission" date="2016-06" db="EMBL/GenBank/DDBJ databases">
        <authorList>
            <person name="Varghese N."/>
            <person name="Submissions Spin"/>
        </authorList>
    </citation>
    <scope>NUCLEOTIDE SEQUENCE [LARGE SCALE GENOMIC DNA]</scope>
    <source>
        <strain evidence="3">DSM 44815</strain>
    </source>
</reference>
<organism evidence="2 3">
    <name type="scientific">Micromonospora auratinigra</name>
    <dbReference type="NCBI Taxonomy" id="261654"/>
    <lineage>
        <taxon>Bacteria</taxon>
        <taxon>Bacillati</taxon>
        <taxon>Actinomycetota</taxon>
        <taxon>Actinomycetes</taxon>
        <taxon>Micromonosporales</taxon>
        <taxon>Micromonosporaceae</taxon>
        <taxon>Micromonospora</taxon>
    </lineage>
</organism>
<gene>
    <name evidence="2" type="ORF">GA0070611_5134</name>
</gene>
<feature type="signal peptide" evidence="1">
    <location>
        <begin position="1"/>
        <end position="27"/>
    </location>
</feature>
<dbReference type="PANTHER" id="PTHR42972:SF8">
    <property type="entry name" value="POLYHYDROXYBUTYRATE DEPOLYMERASE"/>
    <property type="match status" value="1"/>
</dbReference>
<dbReference type="EMBL" id="LT594323">
    <property type="protein sequence ID" value="SBT51347.1"/>
    <property type="molecule type" value="Genomic_DNA"/>
</dbReference>
<accession>A0A1A9A5F2</accession>
<evidence type="ECO:0000256" key="1">
    <source>
        <dbReference type="SAM" id="SignalP"/>
    </source>
</evidence>
<evidence type="ECO:0000313" key="2">
    <source>
        <dbReference type="EMBL" id="SBT51347.1"/>
    </source>
</evidence>
<dbReference type="PANTHER" id="PTHR42972">
    <property type="entry name" value="TOL-PAL SYSTEM PROTEIN TOLB"/>
    <property type="match status" value="1"/>
</dbReference>
<sequence>MRTPWKAAATLAATLLLVLPGGVAARAASTPYTKSPVAGPLGTYHVSAVYVAGVSSGGYLATQLQVAYSARIRGAAIFAAGPYYCAQNTVAQALYGCGDNLYPTYLPALESYTRSWASYGWVDGTGNLAGQPVYVYHGGSDGTVKKSVTDDLVRYYQDFGASVRYDSTGAAGHAWVTPYGTVGCTATASPFLNDCGTDPQGAFLGRLLGGVAAPNTGPLGGTLIRFGQDAFATNGWANGLSMDASGFAYVPSACAAGDSCRLLVALHGCAQGYAKVGTAFVDRANLNQYADTNRLIVLYPQAVATGVNPNGCWDWWGYLGATNYPIKGGYQVETIMNMVRRLDG</sequence>
<proteinExistence type="predicted"/>
<dbReference type="PATRIC" id="fig|261654.4.peg.5202"/>
<keyword evidence="1" id="KW-0732">Signal</keyword>
<dbReference type="Proteomes" id="UP000199385">
    <property type="component" value="Chromosome I"/>
</dbReference>